<organism evidence="1 2">
    <name type="scientific">Ambispora gerdemannii</name>
    <dbReference type="NCBI Taxonomy" id="144530"/>
    <lineage>
        <taxon>Eukaryota</taxon>
        <taxon>Fungi</taxon>
        <taxon>Fungi incertae sedis</taxon>
        <taxon>Mucoromycota</taxon>
        <taxon>Glomeromycotina</taxon>
        <taxon>Glomeromycetes</taxon>
        <taxon>Archaeosporales</taxon>
        <taxon>Ambisporaceae</taxon>
        <taxon>Ambispora</taxon>
    </lineage>
</organism>
<name>A0A9N8V3U3_9GLOM</name>
<gene>
    <name evidence="1" type="ORF">AGERDE_LOCUS718</name>
</gene>
<dbReference type="SUPFAM" id="SSF81585">
    <property type="entry name" value="PsbU/PolX domain-like"/>
    <property type="match status" value="1"/>
</dbReference>
<evidence type="ECO:0000313" key="1">
    <source>
        <dbReference type="EMBL" id="CAG8436932.1"/>
    </source>
</evidence>
<accession>A0A9N8V3U3</accession>
<dbReference type="OrthoDB" id="2391221at2759"/>
<sequence>MNGTNPHVVEIFSFFLQLPKTEISNSGIVDASNWKEYLGPFAGKAHIYAIVGPLNINTATYTELMTIDGIGKGRSRTILDKRPFKDLEDAKKKTGIPERVLKRLNIQR</sequence>
<proteinExistence type="predicted"/>
<dbReference type="Gene3D" id="1.10.150.320">
    <property type="entry name" value="Photosystem II 12 kDa extrinsic protein"/>
    <property type="match status" value="1"/>
</dbReference>
<comment type="caution">
    <text evidence="1">The sequence shown here is derived from an EMBL/GenBank/DDBJ whole genome shotgun (WGS) entry which is preliminary data.</text>
</comment>
<keyword evidence="2" id="KW-1185">Reference proteome</keyword>
<reference evidence="1" key="1">
    <citation type="submission" date="2021-06" db="EMBL/GenBank/DDBJ databases">
        <authorList>
            <person name="Kallberg Y."/>
            <person name="Tangrot J."/>
            <person name="Rosling A."/>
        </authorList>
    </citation>
    <scope>NUCLEOTIDE SEQUENCE</scope>
    <source>
        <strain evidence="1">MT106</strain>
    </source>
</reference>
<evidence type="ECO:0000313" key="2">
    <source>
        <dbReference type="Proteomes" id="UP000789831"/>
    </source>
</evidence>
<protein>
    <submittedName>
        <fullName evidence="1">7629_t:CDS:1</fullName>
    </submittedName>
</protein>
<dbReference type="EMBL" id="CAJVPL010000037">
    <property type="protein sequence ID" value="CAG8436932.1"/>
    <property type="molecule type" value="Genomic_DNA"/>
</dbReference>
<dbReference type="Pfam" id="PF12836">
    <property type="entry name" value="HHH_3"/>
    <property type="match status" value="1"/>
</dbReference>
<dbReference type="Proteomes" id="UP000789831">
    <property type="component" value="Unassembled WGS sequence"/>
</dbReference>
<dbReference type="AlphaFoldDB" id="A0A9N8V3U3"/>